<gene>
    <name evidence="1" type="ORF">EDC17_104624</name>
</gene>
<evidence type="ECO:0000313" key="1">
    <source>
        <dbReference type="EMBL" id="TCV08262.1"/>
    </source>
</evidence>
<comment type="caution">
    <text evidence="1">The sequence shown here is derived from an EMBL/GenBank/DDBJ whole genome shotgun (WGS) entry which is preliminary data.</text>
</comment>
<dbReference type="RefSeq" id="WP_132778676.1">
    <property type="nucleotide sequence ID" value="NZ_SMBZ01000046.1"/>
</dbReference>
<organism evidence="1 2">
    <name type="scientific">Sphingobacterium alimentarium</name>
    <dbReference type="NCBI Taxonomy" id="797292"/>
    <lineage>
        <taxon>Bacteria</taxon>
        <taxon>Pseudomonadati</taxon>
        <taxon>Bacteroidota</taxon>
        <taxon>Sphingobacteriia</taxon>
        <taxon>Sphingobacteriales</taxon>
        <taxon>Sphingobacteriaceae</taxon>
        <taxon>Sphingobacterium</taxon>
    </lineage>
</organism>
<dbReference type="Proteomes" id="UP000295197">
    <property type="component" value="Unassembled WGS sequence"/>
</dbReference>
<proteinExistence type="predicted"/>
<name>A0A4R3VR67_9SPHI</name>
<dbReference type="EMBL" id="SMBZ01000046">
    <property type="protein sequence ID" value="TCV08262.1"/>
    <property type="molecule type" value="Genomic_DNA"/>
</dbReference>
<evidence type="ECO:0000313" key="2">
    <source>
        <dbReference type="Proteomes" id="UP000295197"/>
    </source>
</evidence>
<keyword evidence="2" id="KW-1185">Reference proteome</keyword>
<protein>
    <recommendedName>
        <fullName evidence="3">DUF5103 domain-containing protein</fullName>
    </recommendedName>
</protein>
<accession>A0A4R3VR67</accession>
<dbReference type="OrthoDB" id="1522602at2"/>
<evidence type="ECO:0008006" key="3">
    <source>
        <dbReference type="Google" id="ProtNLM"/>
    </source>
</evidence>
<reference evidence="1 2" key="1">
    <citation type="submission" date="2019-03" db="EMBL/GenBank/DDBJ databases">
        <title>Genomic Encyclopedia of Type Strains, Phase IV (KMG-IV): sequencing the most valuable type-strain genomes for metagenomic binning, comparative biology and taxonomic classification.</title>
        <authorList>
            <person name="Goeker M."/>
        </authorList>
    </citation>
    <scope>NUCLEOTIDE SEQUENCE [LARGE SCALE GENOMIC DNA]</scope>
    <source>
        <strain evidence="1 2">DSM 22362</strain>
    </source>
</reference>
<sequence length="118" mass="13830">MDFAEQTTQSGYIYTLFSLKDSSNIDGDIYLVGGLNNYVRTALNKLTYNTEQKTWETVQLLKQGVYDYEYVLESADKTQISKFSGSYFDTENEYQILLYYRKPGTYWDEIIGFKQITK</sequence>
<dbReference type="AlphaFoldDB" id="A0A4R3VR67"/>